<dbReference type="InterPro" id="IPR000944">
    <property type="entry name" value="Tscrpt_reg_Rrf2"/>
</dbReference>
<dbReference type="PANTHER" id="PTHR33221:SF2">
    <property type="entry name" value="TRANSCRIPTIONAL REGULATOR"/>
    <property type="match status" value="1"/>
</dbReference>
<gene>
    <name evidence="1" type="ORF">DHM44_03325</name>
</gene>
<dbReference type="EMBL" id="DPPF01000067">
    <property type="protein sequence ID" value="HCW92694.1"/>
    <property type="molecule type" value="Genomic_DNA"/>
</dbReference>
<dbReference type="PROSITE" id="PS51197">
    <property type="entry name" value="HTH_RRF2_2"/>
    <property type="match status" value="1"/>
</dbReference>
<dbReference type="InterPro" id="IPR036388">
    <property type="entry name" value="WH-like_DNA-bd_sf"/>
</dbReference>
<dbReference type="Pfam" id="PF02082">
    <property type="entry name" value="Rrf2"/>
    <property type="match status" value="1"/>
</dbReference>
<dbReference type="Gene3D" id="1.10.10.10">
    <property type="entry name" value="Winged helix-like DNA-binding domain superfamily/Winged helix DNA-binding domain"/>
    <property type="match status" value="1"/>
</dbReference>
<dbReference type="GO" id="GO:0003700">
    <property type="term" value="F:DNA-binding transcription factor activity"/>
    <property type="evidence" value="ECO:0007669"/>
    <property type="project" value="TreeGrafter"/>
</dbReference>
<dbReference type="AlphaFoldDB" id="A0A3D5QAJ3"/>
<feature type="non-terminal residue" evidence="1">
    <location>
        <position position="93"/>
    </location>
</feature>
<reference evidence="1 2" key="1">
    <citation type="journal article" date="2018" name="Nat. Biotechnol.">
        <title>A standardized bacterial taxonomy based on genome phylogeny substantially revises the tree of life.</title>
        <authorList>
            <person name="Parks D.H."/>
            <person name="Chuvochina M."/>
            <person name="Waite D.W."/>
            <person name="Rinke C."/>
            <person name="Skarshewski A."/>
            <person name="Chaumeil P.A."/>
            <person name="Hugenholtz P."/>
        </authorList>
    </citation>
    <scope>NUCLEOTIDE SEQUENCE [LARGE SCALE GENOMIC DNA]</scope>
    <source>
        <strain evidence="1">UBA8672</strain>
    </source>
</reference>
<sequence>MTHFIHREADYAIRIVAYLAGKNEKIKIKEVCERLYLSKPIVIKIVHKLRRCGIIITETGKNGGIKVSPRIVDLTLYDVLVCMGFNSSINICV</sequence>
<dbReference type="GO" id="GO:0005829">
    <property type="term" value="C:cytosol"/>
    <property type="evidence" value="ECO:0007669"/>
    <property type="project" value="TreeGrafter"/>
</dbReference>
<accession>A0A3D5QAJ3</accession>
<evidence type="ECO:0000313" key="2">
    <source>
        <dbReference type="Proteomes" id="UP000262325"/>
    </source>
</evidence>
<name>A0A3D5QAJ3_FLESI</name>
<comment type="caution">
    <text evidence="1">The sequence shown here is derived from an EMBL/GenBank/DDBJ whole genome shotgun (WGS) entry which is preliminary data.</text>
</comment>
<dbReference type="SUPFAM" id="SSF46785">
    <property type="entry name" value="Winged helix' DNA-binding domain"/>
    <property type="match status" value="1"/>
</dbReference>
<evidence type="ECO:0000313" key="1">
    <source>
        <dbReference type="EMBL" id="HCW92694.1"/>
    </source>
</evidence>
<proteinExistence type="predicted"/>
<dbReference type="Proteomes" id="UP000262325">
    <property type="component" value="Unassembled WGS sequence"/>
</dbReference>
<dbReference type="InterPro" id="IPR036390">
    <property type="entry name" value="WH_DNA-bd_sf"/>
</dbReference>
<dbReference type="PANTHER" id="PTHR33221">
    <property type="entry name" value="WINGED HELIX-TURN-HELIX TRANSCRIPTIONAL REGULATOR, RRF2 FAMILY"/>
    <property type="match status" value="1"/>
</dbReference>
<protein>
    <submittedName>
        <fullName evidence="1">Rrf2 family transcriptional regulator</fullName>
    </submittedName>
</protein>
<organism evidence="1 2">
    <name type="scientific">Flexistipes sinusarabici</name>
    <dbReference type="NCBI Taxonomy" id="2352"/>
    <lineage>
        <taxon>Bacteria</taxon>
        <taxon>Pseudomonadati</taxon>
        <taxon>Deferribacterota</taxon>
        <taxon>Deferribacteres</taxon>
        <taxon>Deferribacterales</taxon>
        <taxon>Flexistipitaceae</taxon>
        <taxon>Flexistipes</taxon>
    </lineage>
</organism>